<feature type="region of interest" description="Disordered" evidence="1">
    <location>
        <begin position="15"/>
        <end position="51"/>
    </location>
</feature>
<feature type="compositionally biased region" description="Low complexity" evidence="1">
    <location>
        <begin position="41"/>
        <end position="51"/>
    </location>
</feature>
<gene>
    <name evidence="2" type="ORF">HaLaN_18273</name>
</gene>
<reference evidence="2 3" key="1">
    <citation type="submission" date="2020-02" db="EMBL/GenBank/DDBJ databases">
        <title>Draft genome sequence of Haematococcus lacustris strain NIES-144.</title>
        <authorList>
            <person name="Morimoto D."/>
            <person name="Nakagawa S."/>
            <person name="Yoshida T."/>
            <person name="Sawayama S."/>
        </authorList>
    </citation>
    <scope>NUCLEOTIDE SEQUENCE [LARGE SCALE GENOMIC DNA]</scope>
    <source>
        <strain evidence="2 3">NIES-144</strain>
    </source>
</reference>
<keyword evidence="2" id="KW-0413">Isomerase</keyword>
<dbReference type="SUPFAM" id="SSF50891">
    <property type="entry name" value="Cyclophilin-like"/>
    <property type="match status" value="1"/>
</dbReference>
<dbReference type="AlphaFoldDB" id="A0A699ZQG3"/>
<organism evidence="2 3">
    <name type="scientific">Haematococcus lacustris</name>
    <name type="common">Green alga</name>
    <name type="synonym">Haematococcus pluvialis</name>
    <dbReference type="NCBI Taxonomy" id="44745"/>
    <lineage>
        <taxon>Eukaryota</taxon>
        <taxon>Viridiplantae</taxon>
        <taxon>Chlorophyta</taxon>
        <taxon>core chlorophytes</taxon>
        <taxon>Chlorophyceae</taxon>
        <taxon>CS clade</taxon>
        <taxon>Chlamydomonadales</taxon>
        <taxon>Haematococcaceae</taxon>
        <taxon>Haematococcus</taxon>
    </lineage>
</organism>
<comment type="caution">
    <text evidence="2">The sequence shown here is derived from an EMBL/GenBank/DDBJ whole genome shotgun (WGS) entry which is preliminary data.</text>
</comment>
<dbReference type="Proteomes" id="UP000485058">
    <property type="component" value="Unassembled WGS sequence"/>
</dbReference>
<dbReference type="EMBL" id="BLLF01001752">
    <property type="protein sequence ID" value="GFH21046.1"/>
    <property type="molecule type" value="Genomic_DNA"/>
</dbReference>
<evidence type="ECO:0000313" key="2">
    <source>
        <dbReference type="EMBL" id="GFH21046.1"/>
    </source>
</evidence>
<accession>A0A699ZQG3</accession>
<feature type="compositionally biased region" description="Low complexity" evidence="1">
    <location>
        <begin position="19"/>
        <end position="31"/>
    </location>
</feature>
<sequence>MPSCRLALKPSQLAWQQLKPSASKATASSSKDNPPQMTEEQQAQAAQCKPAGQGQQLQVGLLAGAGGESIYGAKFEDEGFELKHERPFLLSMANEGQQ</sequence>
<protein>
    <submittedName>
        <fullName evidence="2">Peptidyl-prolyl cis-trans isomerase</fullName>
    </submittedName>
</protein>
<evidence type="ECO:0000256" key="1">
    <source>
        <dbReference type="SAM" id="MobiDB-lite"/>
    </source>
</evidence>
<dbReference type="GO" id="GO:0016853">
    <property type="term" value="F:isomerase activity"/>
    <property type="evidence" value="ECO:0007669"/>
    <property type="project" value="UniProtKB-KW"/>
</dbReference>
<dbReference type="InterPro" id="IPR029000">
    <property type="entry name" value="Cyclophilin-like_dom_sf"/>
</dbReference>
<name>A0A699ZQG3_HAELA</name>
<dbReference type="Gene3D" id="2.40.100.10">
    <property type="entry name" value="Cyclophilin-like"/>
    <property type="match status" value="1"/>
</dbReference>
<proteinExistence type="predicted"/>
<keyword evidence="3" id="KW-1185">Reference proteome</keyword>
<evidence type="ECO:0000313" key="3">
    <source>
        <dbReference type="Proteomes" id="UP000485058"/>
    </source>
</evidence>